<organism evidence="2 3">
    <name type="scientific">Terrabacter terrae</name>
    <dbReference type="NCBI Taxonomy" id="318434"/>
    <lineage>
        <taxon>Bacteria</taxon>
        <taxon>Bacillati</taxon>
        <taxon>Actinomycetota</taxon>
        <taxon>Actinomycetes</taxon>
        <taxon>Micrococcales</taxon>
        <taxon>Intrasporangiaceae</taxon>
        <taxon>Terrabacter</taxon>
    </lineage>
</organism>
<feature type="region of interest" description="Disordered" evidence="1">
    <location>
        <begin position="24"/>
        <end position="43"/>
    </location>
</feature>
<gene>
    <name evidence="2" type="ORF">GCM10009740_13230</name>
</gene>
<name>A0ABN3NYN6_9MICO</name>
<accession>A0ABN3NYN6</accession>
<reference evidence="2 3" key="1">
    <citation type="journal article" date="2019" name="Int. J. Syst. Evol. Microbiol.">
        <title>The Global Catalogue of Microorganisms (GCM) 10K type strain sequencing project: providing services to taxonomists for standard genome sequencing and annotation.</title>
        <authorList>
            <consortium name="The Broad Institute Genomics Platform"/>
            <consortium name="The Broad Institute Genome Sequencing Center for Infectious Disease"/>
            <person name="Wu L."/>
            <person name="Ma J."/>
        </authorList>
    </citation>
    <scope>NUCLEOTIDE SEQUENCE [LARGE SCALE GENOMIC DNA]</scope>
    <source>
        <strain evidence="2 3">JCM 14283</strain>
    </source>
</reference>
<keyword evidence="3" id="KW-1185">Reference proteome</keyword>
<proteinExistence type="predicted"/>
<evidence type="ECO:0000313" key="2">
    <source>
        <dbReference type="EMBL" id="GAA2024952.1"/>
    </source>
</evidence>
<protein>
    <submittedName>
        <fullName evidence="2">Uncharacterized protein</fullName>
    </submittedName>
</protein>
<evidence type="ECO:0000313" key="3">
    <source>
        <dbReference type="Proteomes" id="UP001501285"/>
    </source>
</evidence>
<evidence type="ECO:0000256" key="1">
    <source>
        <dbReference type="SAM" id="MobiDB-lite"/>
    </source>
</evidence>
<dbReference type="EMBL" id="BAAANB010000003">
    <property type="protein sequence ID" value="GAA2024952.1"/>
    <property type="molecule type" value="Genomic_DNA"/>
</dbReference>
<dbReference type="Proteomes" id="UP001501285">
    <property type="component" value="Unassembled WGS sequence"/>
</dbReference>
<dbReference type="RefSeq" id="WP_343989250.1">
    <property type="nucleotide sequence ID" value="NZ_BAAANB010000003.1"/>
</dbReference>
<comment type="caution">
    <text evidence="2">The sequence shown here is derived from an EMBL/GenBank/DDBJ whole genome shotgun (WGS) entry which is preliminary data.</text>
</comment>
<sequence>MSDKTRRNTESLLSQVFNVALGYDPRPLLDRNPFGRPGLASSR</sequence>